<dbReference type="InterPro" id="IPR013320">
    <property type="entry name" value="ConA-like_dom_sf"/>
</dbReference>
<protein>
    <submittedName>
        <fullName evidence="4">Glycosyl hydrolase family 12</fullName>
    </submittedName>
</protein>
<sequence>MFNGNNRGRRTALALAVSGLALSSLSTGAAAAQPATTMCGKYASTQVEGGRYIVQNNVWGADTQQCISVDGSSFTVTTANHDKATDGSPAGYPSIYAGCHYGNCTTGTGLPVRADRMTEATTSWDITTPETGTYNAAYDLWFDPQPSKSGQNAAELMIWLDHRGDIQPIGSPVGTVTIDGAQWEVWTGNVGWNVISYVRTETTDSVDLDLTAFSADAVERGSVEPSWYLNSVQAGFEPWVDGTGLATNDFSVNVG</sequence>
<comment type="similarity">
    <text evidence="1 2">Belongs to the glycosyl hydrolase 12 (cellulase H) family.</text>
</comment>
<dbReference type="InterPro" id="IPR013319">
    <property type="entry name" value="GH11/12"/>
</dbReference>
<organism evidence="4 5">
    <name type="scientific">Actinopolyspora mzabensis</name>
    <dbReference type="NCBI Taxonomy" id="995066"/>
    <lineage>
        <taxon>Bacteria</taxon>
        <taxon>Bacillati</taxon>
        <taxon>Actinomycetota</taxon>
        <taxon>Actinomycetes</taxon>
        <taxon>Actinopolysporales</taxon>
        <taxon>Actinopolysporaceae</taxon>
        <taxon>Actinopolyspora</taxon>
    </lineage>
</organism>
<keyword evidence="2 4" id="KW-0378">Hydrolase</keyword>
<dbReference type="PANTHER" id="PTHR34002:SF9">
    <property type="entry name" value="XYLOGLUCAN-SPECIFIC ENDO-BETA-1,4-GLUCANASE A"/>
    <property type="match status" value="1"/>
</dbReference>
<evidence type="ECO:0000256" key="2">
    <source>
        <dbReference type="RuleBase" id="RU361163"/>
    </source>
</evidence>
<reference evidence="5" key="1">
    <citation type="submission" date="2016-10" db="EMBL/GenBank/DDBJ databases">
        <authorList>
            <person name="Varghese N."/>
            <person name="Submissions S."/>
        </authorList>
    </citation>
    <scope>NUCLEOTIDE SEQUENCE [LARGE SCALE GENOMIC DNA]</scope>
    <source>
        <strain evidence="5">DSM 45460</strain>
    </source>
</reference>
<name>A0A1G8XW39_ACTMZ</name>
<dbReference type="OrthoDB" id="2557744at2"/>
<gene>
    <name evidence="4" type="ORF">SAMN04487820_103101</name>
</gene>
<dbReference type="Proteomes" id="UP000199213">
    <property type="component" value="Unassembled WGS sequence"/>
</dbReference>
<dbReference type="GO" id="GO:0000272">
    <property type="term" value="P:polysaccharide catabolic process"/>
    <property type="evidence" value="ECO:0007669"/>
    <property type="project" value="UniProtKB-KW"/>
</dbReference>
<keyword evidence="3" id="KW-0732">Signal</keyword>
<dbReference type="SUPFAM" id="SSF49899">
    <property type="entry name" value="Concanavalin A-like lectins/glucanases"/>
    <property type="match status" value="1"/>
</dbReference>
<keyword evidence="5" id="KW-1185">Reference proteome</keyword>
<dbReference type="AlphaFoldDB" id="A0A1G8XW39"/>
<evidence type="ECO:0000313" key="4">
    <source>
        <dbReference type="EMBL" id="SDJ94733.1"/>
    </source>
</evidence>
<accession>A0A1G8XW39</accession>
<feature type="chain" id="PRO_5011661172" evidence="3">
    <location>
        <begin position="32"/>
        <end position="255"/>
    </location>
</feature>
<keyword evidence="2" id="KW-0326">Glycosidase</keyword>
<evidence type="ECO:0000256" key="3">
    <source>
        <dbReference type="SAM" id="SignalP"/>
    </source>
</evidence>
<evidence type="ECO:0000313" key="5">
    <source>
        <dbReference type="Proteomes" id="UP000199213"/>
    </source>
</evidence>
<dbReference type="PANTHER" id="PTHR34002">
    <property type="entry name" value="BLR1656 PROTEIN"/>
    <property type="match status" value="1"/>
</dbReference>
<dbReference type="Pfam" id="PF01670">
    <property type="entry name" value="Glyco_hydro_12"/>
    <property type="match status" value="1"/>
</dbReference>
<keyword evidence="2" id="KW-0624">Polysaccharide degradation</keyword>
<dbReference type="InterPro" id="IPR002594">
    <property type="entry name" value="GH12"/>
</dbReference>
<evidence type="ECO:0000256" key="1">
    <source>
        <dbReference type="ARBA" id="ARBA00005519"/>
    </source>
</evidence>
<dbReference type="RefSeq" id="WP_092626936.1">
    <property type="nucleotide sequence ID" value="NZ_FNFM01000003.1"/>
</dbReference>
<feature type="signal peptide" evidence="3">
    <location>
        <begin position="1"/>
        <end position="31"/>
    </location>
</feature>
<proteinExistence type="inferred from homology"/>
<dbReference type="GO" id="GO:0008810">
    <property type="term" value="F:cellulase activity"/>
    <property type="evidence" value="ECO:0007669"/>
    <property type="project" value="InterPro"/>
</dbReference>
<dbReference type="EMBL" id="FNFM01000003">
    <property type="protein sequence ID" value="SDJ94733.1"/>
    <property type="molecule type" value="Genomic_DNA"/>
</dbReference>
<dbReference type="Gene3D" id="2.60.120.180">
    <property type="match status" value="1"/>
</dbReference>
<keyword evidence="2" id="KW-0119">Carbohydrate metabolism</keyword>